<feature type="domain" description="Methyltransferase type 11" evidence="4">
    <location>
        <begin position="76"/>
        <end position="170"/>
    </location>
</feature>
<dbReference type="GO" id="GO:0032259">
    <property type="term" value="P:methylation"/>
    <property type="evidence" value="ECO:0007669"/>
    <property type="project" value="UniProtKB-KW"/>
</dbReference>
<dbReference type="STRING" id="445960.SAMN05421542_0730"/>
<dbReference type="InterPro" id="IPR051052">
    <property type="entry name" value="Diverse_substrate_MTase"/>
</dbReference>
<keyword evidence="2 6" id="KW-0489">Methyltransferase</keyword>
<dbReference type="Gene3D" id="3.40.50.150">
    <property type="entry name" value="Vaccinia Virus protein VP39"/>
    <property type="match status" value="1"/>
</dbReference>
<evidence type="ECO:0000256" key="2">
    <source>
        <dbReference type="ARBA" id="ARBA00022603"/>
    </source>
</evidence>
<dbReference type="Proteomes" id="UP000199426">
    <property type="component" value="Unassembled WGS sequence"/>
</dbReference>
<reference evidence="6 8" key="2">
    <citation type="submission" date="2018-06" db="EMBL/GenBank/DDBJ databases">
        <authorList>
            <consortium name="Pathogen Informatics"/>
            <person name="Doyle S."/>
        </authorList>
    </citation>
    <scope>NUCLEOTIDE SEQUENCE [LARGE SCALE GENOMIC DNA]</scope>
    <source>
        <strain evidence="6 8">NCTC13492</strain>
    </source>
</reference>
<dbReference type="EMBL" id="UAWB01000005">
    <property type="protein sequence ID" value="SQB44626.1"/>
    <property type="molecule type" value="Genomic_DNA"/>
</dbReference>
<dbReference type="InterPro" id="IPR013216">
    <property type="entry name" value="Methyltransf_11"/>
</dbReference>
<dbReference type="PANTHER" id="PTHR44942:SF4">
    <property type="entry name" value="METHYLTRANSFERASE TYPE 11 DOMAIN-CONTAINING PROTEIN"/>
    <property type="match status" value="1"/>
</dbReference>
<dbReference type="InterPro" id="IPR029063">
    <property type="entry name" value="SAM-dependent_MTases_sf"/>
</dbReference>
<dbReference type="EC" id="2.1.1.64" evidence="6"/>
<protein>
    <submittedName>
        <fullName evidence="6">3-demethylubiquinone-9 3-methyltransferase</fullName>
        <ecNumber evidence="6">2.1.1.64</ecNumber>
    </submittedName>
    <submittedName>
        <fullName evidence="5">Ubiquinone/menaquinone biosynthesis C-methylase UbiE</fullName>
    </submittedName>
</protein>
<dbReference type="EMBL" id="FNEG01000001">
    <property type="protein sequence ID" value="SDI29007.1"/>
    <property type="molecule type" value="Genomic_DNA"/>
</dbReference>
<evidence type="ECO:0000313" key="5">
    <source>
        <dbReference type="EMBL" id="SDI29007.1"/>
    </source>
</evidence>
<evidence type="ECO:0000313" key="8">
    <source>
        <dbReference type="Proteomes" id="UP000251670"/>
    </source>
</evidence>
<dbReference type="PANTHER" id="PTHR44942">
    <property type="entry name" value="METHYLTRANSF_11 DOMAIN-CONTAINING PROTEIN"/>
    <property type="match status" value="1"/>
</dbReference>
<dbReference type="CDD" id="cd02440">
    <property type="entry name" value="AdoMet_MTases"/>
    <property type="match status" value="1"/>
</dbReference>
<proteinExistence type="inferred from homology"/>
<keyword evidence="3 6" id="KW-0808">Transferase</keyword>
<dbReference type="AlphaFoldDB" id="A0A2X2WUG7"/>
<gene>
    <name evidence="6" type="primary">ubiG_2</name>
    <name evidence="6" type="ORF">NCTC13492_02504</name>
    <name evidence="5" type="ORF">SAMN05421542_0730</name>
</gene>
<keyword evidence="7" id="KW-1185">Reference proteome</keyword>
<evidence type="ECO:0000259" key="4">
    <source>
        <dbReference type="Pfam" id="PF08241"/>
    </source>
</evidence>
<name>A0A2X2WUG7_CHRJE</name>
<evidence type="ECO:0000313" key="7">
    <source>
        <dbReference type="Proteomes" id="UP000199426"/>
    </source>
</evidence>
<dbReference type="Pfam" id="PF08241">
    <property type="entry name" value="Methyltransf_11"/>
    <property type="match status" value="1"/>
</dbReference>
<sequence length="273" mass="31005">MMPMKKNHTMQEEKIDFLHHNESAWNKQALEQNEWSQAVSTELINEVKEGKWEVHLTPKPLNKAWLGEVKGKKILCLASAGGQQAPVLAAVGAEVVVFDISEEQLKQDERVAKRDGLSLKTVQGDMRDLSAFENESFDIVFHPISNHYVEDVNPVWREAYRVLKKGGSLLASFFNPVVFVADRNPQDMIDGIIRPQYTLPYADIRDLNQEQIARKMENQEALVFGHTLSDLIGGQMKAGFVIEDFTEEMQPHPRFLIDKFLPTFMATKAVKLG</sequence>
<accession>A0A2X2WUG7</accession>
<evidence type="ECO:0000256" key="3">
    <source>
        <dbReference type="ARBA" id="ARBA00022679"/>
    </source>
</evidence>
<organism evidence="6 8">
    <name type="scientific">Chryseobacterium jejuense</name>
    <dbReference type="NCBI Taxonomy" id="445960"/>
    <lineage>
        <taxon>Bacteria</taxon>
        <taxon>Pseudomonadati</taxon>
        <taxon>Bacteroidota</taxon>
        <taxon>Flavobacteriia</taxon>
        <taxon>Flavobacteriales</taxon>
        <taxon>Weeksellaceae</taxon>
        <taxon>Chryseobacterium group</taxon>
        <taxon>Chryseobacterium</taxon>
    </lineage>
</organism>
<dbReference type="SUPFAM" id="SSF53335">
    <property type="entry name" value="S-adenosyl-L-methionine-dependent methyltransferases"/>
    <property type="match status" value="1"/>
</dbReference>
<comment type="similarity">
    <text evidence="1">Belongs to the methyltransferase superfamily.</text>
</comment>
<evidence type="ECO:0000256" key="1">
    <source>
        <dbReference type="ARBA" id="ARBA00008361"/>
    </source>
</evidence>
<keyword evidence="6" id="KW-0830">Ubiquinone</keyword>
<dbReference type="Proteomes" id="UP000251670">
    <property type="component" value="Unassembled WGS sequence"/>
</dbReference>
<reference evidence="5 7" key="1">
    <citation type="submission" date="2016-10" db="EMBL/GenBank/DDBJ databases">
        <authorList>
            <person name="Varghese N."/>
            <person name="Submissions S."/>
        </authorList>
    </citation>
    <scope>NUCLEOTIDE SEQUENCE [LARGE SCALE GENOMIC DNA]</scope>
    <source>
        <strain evidence="5 7">DSM 19299</strain>
    </source>
</reference>
<dbReference type="GO" id="GO:0061542">
    <property type="term" value="F:3-demethylubiquinol 3-O-methyltransferase activity"/>
    <property type="evidence" value="ECO:0007669"/>
    <property type="project" value="UniProtKB-EC"/>
</dbReference>
<evidence type="ECO:0000313" key="6">
    <source>
        <dbReference type="EMBL" id="SQB44626.1"/>
    </source>
</evidence>